<evidence type="ECO:0000313" key="7">
    <source>
        <dbReference type="Proteomes" id="UP000077521"/>
    </source>
</evidence>
<evidence type="ECO:0000256" key="2">
    <source>
        <dbReference type="RuleBase" id="RU000383"/>
    </source>
</evidence>
<gene>
    <name evidence="6" type="ORF">A4X13_0g1856</name>
</gene>
<dbReference type="Pfam" id="PF00134">
    <property type="entry name" value="Cyclin_N"/>
    <property type="match status" value="1"/>
</dbReference>
<keyword evidence="1 2" id="KW-0195">Cyclin</keyword>
<dbReference type="InterPro" id="IPR006671">
    <property type="entry name" value="Cyclin_N"/>
</dbReference>
<comment type="similarity">
    <text evidence="2">Belongs to the cyclin family.</text>
</comment>
<dbReference type="InterPro" id="IPR039361">
    <property type="entry name" value="Cyclin"/>
</dbReference>
<name>A0A177TR80_9BASI</name>
<dbReference type="InterPro" id="IPR013763">
    <property type="entry name" value="Cyclin-like_dom"/>
</dbReference>
<dbReference type="SUPFAM" id="SSF47954">
    <property type="entry name" value="Cyclin-like"/>
    <property type="match status" value="2"/>
</dbReference>
<dbReference type="OrthoDB" id="5590282at2759"/>
<sequence>MVTTPLPEDYYPSPSLYSTPPSSSLQGPLHPETEEHCTDSSAPLQSPQPSDTPVLRPMLPYQQTEEMGGAALQPVLASDIHETQRYDVPTIQGSELNYVPIYTVDLPAYRYEWSARSADQWHFAQDPDPERYACTGIVYEYVDEVYMQMWANEWRHGPDPAFRQPPSDAEWNLRIPLLQWLMRIHRICHLPVETFWLATNIIHRYLFIRTDEEHRLSTVAIAALYIAIKCEETRRLRPTQAQMLRFLSRPPSDAQVLYKAECSILFSLDFRLYNYVSPTHWIWRLSMVDEFDIRPCRIAQVLIDSTIVDKYFYCVCPRRLAASAIFLALKMLGRSWNERYADFSMLAERDLLPCATALLHILRSDSYETTYTYQKYATPWWDSESVHARTWALSNTL</sequence>
<evidence type="ECO:0000259" key="5">
    <source>
        <dbReference type="SMART" id="SM01332"/>
    </source>
</evidence>
<protein>
    <recommendedName>
        <fullName evidence="8">Cyclin N-terminal domain-containing protein</fullName>
    </recommendedName>
</protein>
<accession>A0A177TR80</accession>
<evidence type="ECO:0000313" key="6">
    <source>
        <dbReference type="EMBL" id="KAE8258176.1"/>
    </source>
</evidence>
<feature type="compositionally biased region" description="Polar residues" evidence="3">
    <location>
        <begin position="39"/>
        <end position="51"/>
    </location>
</feature>
<evidence type="ECO:0000256" key="1">
    <source>
        <dbReference type="ARBA" id="ARBA00023127"/>
    </source>
</evidence>
<feature type="region of interest" description="Disordered" evidence="3">
    <location>
        <begin position="1"/>
        <end position="56"/>
    </location>
</feature>
<evidence type="ECO:0000256" key="3">
    <source>
        <dbReference type="SAM" id="MobiDB-lite"/>
    </source>
</evidence>
<evidence type="ECO:0008006" key="8">
    <source>
        <dbReference type="Google" id="ProtNLM"/>
    </source>
</evidence>
<evidence type="ECO:0000259" key="4">
    <source>
        <dbReference type="SMART" id="SM00385"/>
    </source>
</evidence>
<dbReference type="SMART" id="SM01332">
    <property type="entry name" value="Cyclin_C"/>
    <property type="match status" value="1"/>
</dbReference>
<reference evidence="6" key="2">
    <citation type="journal article" date="2019" name="IMA Fungus">
        <title>Genome sequencing and comparison of five Tilletia species to identify candidate genes for the detection of regulated species infecting wheat.</title>
        <authorList>
            <person name="Nguyen H.D.T."/>
            <person name="Sultana T."/>
            <person name="Kesanakurti P."/>
            <person name="Hambleton S."/>
        </authorList>
    </citation>
    <scope>NUCLEOTIDE SEQUENCE</scope>
    <source>
        <strain evidence="6">DAOMC 236416</strain>
    </source>
</reference>
<reference evidence="6" key="1">
    <citation type="submission" date="2016-04" db="EMBL/GenBank/DDBJ databases">
        <authorList>
            <person name="Nguyen H.D."/>
            <person name="Samba Siva P."/>
            <person name="Cullis J."/>
            <person name="Levesque C.A."/>
            <person name="Hambleton S."/>
        </authorList>
    </citation>
    <scope>NUCLEOTIDE SEQUENCE</scope>
    <source>
        <strain evidence="6">DAOMC 236416</strain>
    </source>
</reference>
<dbReference type="EMBL" id="LWDF02000080">
    <property type="protein sequence ID" value="KAE8258176.1"/>
    <property type="molecule type" value="Genomic_DNA"/>
</dbReference>
<dbReference type="Gene3D" id="1.10.472.10">
    <property type="entry name" value="Cyclin-like"/>
    <property type="match status" value="2"/>
</dbReference>
<organism evidence="6 7">
    <name type="scientific">Tilletia indica</name>
    <dbReference type="NCBI Taxonomy" id="43049"/>
    <lineage>
        <taxon>Eukaryota</taxon>
        <taxon>Fungi</taxon>
        <taxon>Dikarya</taxon>
        <taxon>Basidiomycota</taxon>
        <taxon>Ustilaginomycotina</taxon>
        <taxon>Exobasidiomycetes</taxon>
        <taxon>Tilletiales</taxon>
        <taxon>Tilletiaceae</taxon>
        <taxon>Tilletia</taxon>
    </lineage>
</organism>
<feature type="domain" description="Cyclin C-terminal" evidence="5">
    <location>
        <begin position="276"/>
        <end position="390"/>
    </location>
</feature>
<keyword evidence="7" id="KW-1185">Reference proteome</keyword>
<dbReference type="InterPro" id="IPR036915">
    <property type="entry name" value="Cyclin-like_sf"/>
</dbReference>
<comment type="caution">
    <text evidence="6">The sequence shown here is derived from an EMBL/GenBank/DDBJ whole genome shotgun (WGS) entry which is preliminary data.</text>
</comment>
<dbReference type="Pfam" id="PF02984">
    <property type="entry name" value="Cyclin_C"/>
    <property type="match status" value="1"/>
</dbReference>
<feature type="compositionally biased region" description="Low complexity" evidence="3">
    <location>
        <begin position="10"/>
        <end position="25"/>
    </location>
</feature>
<dbReference type="InterPro" id="IPR004367">
    <property type="entry name" value="Cyclin_C-dom"/>
</dbReference>
<feature type="domain" description="Cyclin-like" evidence="4">
    <location>
        <begin position="280"/>
        <end position="360"/>
    </location>
</feature>
<dbReference type="SMART" id="SM00385">
    <property type="entry name" value="CYCLIN"/>
    <property type="match status" value="2"/>
</dbReference>
<proteinExistence type="inferred from homology"/>
<feature type="domain" description="Cyclin-like" evidence="4">
    <location>
        <begin position="179"/>
        <end position="266"/>
    </location>
</feature>
<dbReference type="PANTHER" id="PTHR10177">
    <property type="entry name" value="CYCLINS"/>
    <property type="match status" value="1"/>
</dbReference>
<dbReference type="AlphaFoldDB" id="A0A177TR80"/>
<dbReference type="Proteomes" id="UP000077521">
    <property type="component" value="Unassembled WGS sequence"/>
</dbReference>